<dbReference type="EMBL" id="JBBXMP010000168">
    <property type="protein sequence ID" value="KAL0060617.1"/>
    <property type="molecule type" value="Genomic_DNA"/>
</dbReference>
<dbReference type="PROSITE" id="PS00518">
    <property type="entry name" value="ZF_RING_1"/>
    <property type="match status" value="1"/>
</dbReference>
<feature type="compositionally biased region" description="Polar residues" evidence="6">
    <location>
        <begin position="244"/>
        <end position="258"/>
    </location>
</feature>
<feature type="compositionally biased region" description="Low complexity" evidence="6">
    <location>
        <begin position="266"/>
        <end position="281"/>
    </location>
</feature>
<evidence type="ECO:0000256" key="2">
    <source>
        <dbReference type="ARBA" id="ARBA00022771"/>
    </source>
</evidence>
<keyword evidence="5" id="KW-0175">Coiled coil</keyword>
<dbReference type="Gene3D" id="3.30.40.10">
    <property type="entry name" value="Zinc/RING finger domain, C3HC4 (zinc finger)"/>
    <property type="match status" value="1"/>
</dbReference>
<gene>
    <name evidence="8" type="ORF">AAF712_012620</name>
</gene>
<proteinExistence type="predicted"/>
<dbReference type="Proteomes" id="UP001437256">
    <property type="component" value="Unassembled WGS sequence"/>
</dbReference>
<keyword evidence="3" id="KW-0862">Zinc</keyword>
<evidence type="ECO:0000313" key="8">
    <source>
        <dbReference type="EMBL" id="KAL0060617.1"/>
    </source>
</evidence>
<organism evidence="8 9">
    <name type="scientific">Marasmius tenuissimus</name>
    <dbReference type="NCBI Taxonomy" id="585030"/>
    <lineage>
        <taxon>Eukaryota</taxon>
        <taxon>Fungi</taxon>
        <taxon>Dikarya</taxon>
        <taxon>Basidiomycota</taxon>
        <taxon>Agaricomycotina</taxon>
        <taxon>Agaricomycetes</taxon>
        <taxon>Agaricomycetidae</taxon>
        <taxon>Agaricales</taxon>
        <taxon>Marasmiineae</taxon>
        <taxon>Marasmiaceae</taxon>
        <taxon>Marasmius</taxon>
    </lineage>
</organism>
<sequence length="310" mass="34625">MANQCNICLSSLKEPVSIPCGHVYCADCLGEHVSTASQDGYTSSCPTCRTEFPIVTPERTCLPKQVLKFLFPTIRRVYIPDNSSEIEKLQNALNASQTGRQHLEDQVGHLMVQCERYMFTSAAHAKGEKDAMKEIGRLKRRLETEIEARQEAEEARDREIEKAAMLLAHLPVTPAGRNKAYSGATRVQRIQREDSSDDEAEEISTVSYVGKAGCEGTDLISLYRVGRNTHLLPVPERRRDDNLRASTSHSRLPAQSSEHVLDPRRQSQPSNQNPPASNPSPIHGATKRYIPISDSSDSDSDSDIIRHRFE</sequence>
<evidence type="ECO:0000259" key="7">
    <source>
        <dbReference type="PROSITE" id="PS50089"/>
    </source>
</evidence>
<dbReference type="SMART" id="SM00184">
    <property type="entry name" value="RING"/>
    <property type="match status" value="1"/>
</dbReference>
<dbReference type="InterPro" id="IPR001841">
    <property type="entry name" value="Znf_RING"/>
</dbReference>
<feature type="region of interest" description="Disordered" evidence="6">
    <location>
        <begin position="233"/>
        <end position="310"/>
    </location>
</feature>
<feature type="coiled-coil region" evidence="5">
    <location>
        <begin position="135"/>
        <end position="162"/>
    </location>
</feature>
<comment type="caution">
    <text evidence="8">The sequence shown here is derived from an EMBL/GenBank/DDBJ whole genome shotgun (WGS) entry which is preliminary data.</text>
</comment>
<dbReference type="InterPro" id="IPR017907">
    <property type="entry name" value="Znf_RING_CS"/>
</dbReference>
<evidence type="ECO:0000313" key="9">
    <source>
        <dbReference type="Proteomes" id="UP001437256"/>
    </source>
</evidence>
<feature type="domain" description="RING-type" evidence="7">
    <location>
        <begin position="5"/>
        <end position="49"/>
    </location>
</feature>
<evidence type="ECO:0000256" key="4">
    <source>
        <dbReference type="PROSITE-ProRule" id="PRU00175"/>
    </source>
</evidence>
<keyword evidence="1" id="KW-0479">Metal-binding</keyword>
<evidence type="ECO:0000256" key="5">
    <source>
        <dbReference type="SAM" id="Coils"/>
    </source>
</evidence>
<dbReference type="PROSITE" id="PS50089">
    <property type="entry name" value="ZF_RING_2"/>
    <property type="match status" value="1"/>
</dbReference>
<dbReference type="Pfam" id="PF13445">
    <property type="entry name" value="zf-RING_UBOX"/>
    <property type="match status" value="1"/>
</dbReference>
<dbReference type="InterPro" id="IPR027370">
    <property type="entry name" value="Znf-RING_euk"/>
</dbReference>
<keyword evidence="2 4" id="KW-0863">Zinc-finger</keyword>
<dbReference type="SUPFAM" id="SSF57850">
    <property type="entry name" value="RING/U-box"/>
    <property type="match status" value="1"/>
</dbReference>
<name>A0ABR2ZG22_9AGAR</name>
<protein>
    <recommendedName>
        <fullName evidence="7">RING-type domain-containing protein</fullName>
    </recommendedName>
</protein>
<evidence type="ECO:0000256" key="3">
    <source>
        <dbReference type="ARBA" id="ARBA00022833"/>
    </source>
</evidence>
<evidence type="ECO:0000256" key="6">
    <source>
        <dbReference type="SAM" id="MobiDB-lite"/>
    </source>
</evidence>
<keyword evidence="9" id="KW-1185">Reference proteome</keyword>
<reference evidence="8 9" key="1">
    <citation type="submission" date="2024-05" db="EMBL/GenBank/DDBJ databases">
        <title>A draft genome resource for the thread blight pathogen Marasmius tenuissimus strain MS-2.</title>
        <authorList>
            <person name="Yulfo-Soto G.E."/>
            <person name="Baruah I.K."/>
            <person name="Amoako-Attah I."/>
            <person name="Bukari Y."/>
            <person name="Meinhardt L.W."/>
            <person name="Bailey B.A."/>
            <person name="Cohen S.P."/>
        </authorList>
    </citation>
    <scope>NUCLEOTIDE SEQUENCE [LARGE SCALE GENOMIC DNA]</scope>
    <source>
        <strain evidence="8 9">MS-2</strain>
    </source>
</reference>
<evidence type="ECO:0000256" key="1">
    <source>
        <dbReference type="ARBA" id="ARBA00022723"/>
    </source>
</evidence>
<feature type="region of interest" description="Disordered" evidence="6">
    <location>
        <begin position="175"/>
        <end position="202"/>
    </location>
</feature>
<dbReference type="InterPro" id="IPR013083">
    <property type="entry name" value="Znf_RING/FYVE/PHD"/>
</dbReference>
<accession>A0ABR2ZG22</accession>